<dbReference type="GO" id="GO:0034040">
    <property type="term" value="F:ATPase-coupled lipid transmembrane transporter activity"/>
    <property type="evidence" value="ECO:0007669"/>
    <property type="project" value="TreeGrafter"/>
</dbReference>
<dbReference type="Gene3D" id="1.20.1560.10">
    <property type="entry name" value="ABC transporter type 1, transmembrane domain"/>
    <property type="match status" value="1"/>
</dbReference>
<sequence>MESHCVFRLFEKLVDPYPEAAPSSPPRGFFAFLWAGTTGLRPFIAGMTLLTATIGAFEALLFAMLGRVVDWLAKVEPASLWAEEGSTVLLLAGIIGGSIALVALQTMLKHQTLAGNFPMRLRWNFHRMMLAQSMAFYQDEFAGRVAAKVMQTALAVRDTILILTDILVFVTIYFVTMIVVVGGFDSWLLLPFIGWLGCYLLSLWWFVPRLSKVSRSQADARSLMTGRITDAYTNIATVKLFSHAGREATHARGAMQEFLHTVHAQMRLVSSIEVVNHTLSMGLIMSTAGVALWLWTQGAVGVGAVAAATAMALRLNGMSHWIMWEMASLFEHVGTVQDGINTLARPHQVVDRPDAQPLKVSRGEICFEQLSFAYGATGPLARRVIDDMSLVIRPGEKIGLVGRSGAGKSTIVNLLLRFYDVEQGRILIDGQDIAHVTQDSLRAQVGMVTQDTSLLHRSVRDNILYGRPDATDEDMIAAARRAEAHDFIQTLTDPHGRTGYDAHVGERGVKLSGGQRQRIAIARVMLKDAPILLLDEATSALDSEVEVAIQASLYRLMEGKTVVAIAHRLSTIAAMDRLVVLDKGRIVEEGDHRSLMAQGGLYARLWSHQSGGFLGEEAGDEVADEVVQAA</sequence>
<proteinExistence type="predicted"/>
<dbReference type="SMART" id="SM00382">
    <property type="entry name" value="AAA"/>
    <property type="match status" value="1"/>
</dbReference>
<dbReference type="InterPro" id="IPR036640">
    <property type="entry name" value="ABC1_TM_sf"/>
</dbReference>
<dbReference type="PROSITE" id="PS50929">
    <property type="entry name" value="ABC_TM1F"/>
    <property type="match status" value="1"/>
</dbReference>
<dbReference type="Pfam" id="PF00005">
    <property type="entry name" value="ABC_tran"/>
    <property type="match status" value="1"/>
</dbReference>
<keyword evidence="4" id="KW-0547">Nucleotide-binding</keyword>
<dbReference type="PROSITE" id="PS00211">
    <property type="entry name" value="ABC_TRANSPORTER_1"/>
    <property type="match status" value="1"/>
</dbReference>
<dbReference type="GO" id="GO:0140359">
    <property type="term" value="F:ABC-type transporter activity"/>
    <property type="evidence" value="ECO:0007669"/>
    <property type="project" value="InterPro"/>
</dbReference>
<evidence type="ECO:0000256" key="6">
    <source>
        <dbReference type="ARBA" id="ARBA00022989"/>
    </source>
</evidence>
<dbReference type="OrthoDB" id="8554730at2"/>
<dbReference type="SUPFAM" id="SSF52540">
    <property type="entry name" value="P-loop containing nucleoside triphosphate hydrolases"/>
    <property type="match status" value="1"/>
</dbReference>
<dbReference type="InterPro" id="IPR011527">
    <property type="entry name" value="ABC1_TM_dom"/>
</dbReference>
<dbReference type="InterPro" id="IPR003593">
    <property type="entry name" value="AAA+_ATPase"/>
</dbReference>
<dbReference type="FunFam" id="3.40.50.300:FF:000218">
    <property type="entry name" value="Multidrug ABC transporter ATP-binding protein"/>
    <property type="match status" value="1"/>
</dbReference>
<dbReference type="InterPro" id="IPR017871">
    <property type="entry name" value="ABC_transporter-like_CS"/>
</dbReference>
<keyword evidence="5 11" id="KW-0067">ATP-binding</keyword>
<comment type="subcellular location">
    <subcellularLocation>
        <location evidence="1">Cell membrane</location>
        <topology evidence="1">Multi-pass membrane protein</topology>
    </subcellularLocation>
</comment>
<reference evidence="11 12" key="1">
    <citation type="submission" date="2017-06" db="EMBL/GenBank/DDBJ databases">
        <title>Azoarcus sp. TSNA42 complete genome sequence.</title>
        <authorList>
            <person name="Woo J.-H."/>
            <person name="Kim H.-S."/>
        </authorList>
    </citation>
    <scope>NUCLEOTIDE SEQUENCE [LARGE SCALE GENOMIC DNA]</scope>
    <source>
        <strain evidence="11 12">TSNA42</strain>
    </source>
</reference>
<dbReference type="SUPFAM" id="SSF90123">
    <property type="entry name" value="ABC transporter transmembrane region"/>
    <property type="match status" value="1"/>
</dbReference>
<feature type="transmembrane region" description="Helical" evidence="8">
    <location>
        <begin position="85"/>
        <end position="104"/>
    </location>
</feature>
<gene>
    <name evidence="11" type="ORF">CEW87_05050</name>
</gene>
<dbReference type="GO" id="GO:0016887">
    <property type="term" value="F:ATP hydrolysis activity"/>
    <property type="evidence" value="ECO:0007669"/>
    <property type="project" value="InterPro"/>
</dbReference>
<dbReference type="Gene3D" id="3.40.50.300">
    <property type="entry name" value="P-loop containing nucleotide triphosphate hydrolases"/>
    <property type="match status" value="1"/>
</dbReference>
<evidence type="ECO:0000313" key="11">
    <source>
        <dbReference type="EMBL" id="AWI78783.1"/>
    </source>
</evidence>
<dbReference type="PANTHER" id="PTHR24221">
    <property type="entry name" value="ATP-BINDING CASSETTE SUB-FAMILY B"/>
    <property type="match status" value="1"/>
</dbReference>
<keyword evidence="2" id="KW-1003">Cell membrane</keyword>
<dbReference type="FunFam" id="1.20.1560.10:FF:000070">
    <property type="entry name" value="Multidrug ABC transporter ATP-binding protein"/>
    <property type="match status" value="1"/>
</dbReference>
<keyword evidence="6 8" id="KW-1133">Transmembrane helix</keyword>
<evidence type="ECO:0000256" key="1">
    <source>
        <dbReference type="ARBA" id="ARBA00004651"/>
    </source>
</evidence>
<evidence type="ECO:0000256" key="7">
    <source>
        <dbReference type="ARBA" id="ARBA00023136"/>
    </source>
</evidence>
<accession>A0A2U8GZN9</accession>
<dbReference type="AlphaFoldDB" id="A0A2U8GZN9"/>
<feature type="transmembrane region" description="Helical" evidence="8">
    <location>
        <begin position="43"/>
        <end position="65"/>
    </location>
</feature>
<evidence type="ECO:0000259" key="9">
    <source>
        <dbReference type="PROSITE" id="PS50893"/>
    </source>
</evidence>
<dbReference type="Pfam" id="PF00664">
    <property type="entry name" value="ABC_membrane"/>
    <property type="match status" value="1"/>
</dbReference>
<feature type="domain" description="ABC transmembrane type-1" evidence="10">
    <location>
        <begin position="45"/>
        <end position="331"/>
    </location>
</feature>
<feature type="domain" description="ABC transporter" evidence="9">
    <location>
        <begin position="365"/>
        <end position="608"/>
    </location>
</feature>
<dbReference type="EMBL" id="CP022188">
    <property type="protein sequence ID" value="AWI78783.1"/>
    <property type="molecule type" value="Genomic_DNA"/>
</dbReference>
<dbReference type="InterPro" id="IPR003439">
    <property type="entry name" value="ABC_transporter-like_ATP-bd"/>
</dbReference>
<dbReference type="GO" id="GO:0005524">
    <property type="term" value="F:ATP binding"/>
    <property type="evidence" value="ECO:0007669"/>
    <property type="project" value="UniProtKB-KW"/>
</dbReference>
<dbReference type="InterPro" id="IPR039421">
    <property type="entry name" value="Type_1_exporter"/>
</dbReference>
<feature type="transmembrane region" description="Helical" evidence="8">
    <location>
        <begin position="187"/>
        <end position="207"/>
    </location>
</feature>
<evidence type="ECO:0000256" key="5">
    <source>
        <dbReference type="ARBA" id="ARBA00022840"/>
    </source>
</evidence>
<evidence type="ECO:0000256" key="4">
    <source>
        <dbReference type="ARBA" id="ARBA00022741"/>
    </source>
</evidence>
<keyword evidence="3 8" id="KW-0812">Transmembrane</keyword>
<dbReference type="GO" id="GO:0005886">
    <property type="term" value="C:plasma membrane"/>
    <property type="evidence" value="ECO:0007669"/>
    <property type="project" value="UniProtKB-SubCell"/>
</dbReference>
<dbReference type="PROSITE" id="PS50893">
    <property type="entry name" value="ABC_TRANSPORTER_2"/>
    <property type="match status" value="1"/>
</dbReference>
<organism evidence="11 12">
    <name type="scientific">Parazoarcus communis</name>
    <dbReference type="NCBI Taxonomy" id="41977"/>
    <lineage>
        <taxon>Bacteria</taxon>
        <taxon>Pseudomonadati</taxon>
        <taxon>Pseudomonadota</taxon>
        <taxon>Betaproteobacteria</taxon>
        <taxon>Rhodocyclales</taxon>
        <taxon>Zoogloeaceae</taxon>
        <taxon>Parazoarcus</taxon>
    </lineage>
</organism>
<dbReference type="InterPro" id="IPR027417">
    <property type="entry name" value="P-loop_NTPase"/>
</dbReference>
<evidence type="ECO:0000256" key="3">
    <source>
        <dbReference type="ARBA" id="ARBA00022692"/>
    </source>
</evidence>
<keyword evidence="7 8" id="KW-0472">Membrane</keyword>
<name>A0A2U8GZN9_9RHOO</name>
<feature type="transmembrane region" description="Helical" evidence="8">
    <location>
        <begin position="160"/>
        <end position="181"/>
    </location>
</feature>
<dbReference type="PANTHER" id="PTHR24221:SF203">
    <property type="entry name" value="ATP-BINDING_PERMEASE FUSION ABC TRANSPORTER-RELATED"/>
    <property type="match status" value="1"/>
</dbReference>
<evidence type="ECO:0000256" key="2">
    <source>
        <dbReference type="ARBA" id="ARBA00022475"/>
    </source>
</evidence>
<dbReference type="Proteomes" id="UP000244902">
    <property type="component" value="Chromosome"/>
</dbReference>
<evidence type="ECO:0000256" key="8">
    <source>
        <dbReference type="SAM" id="Phobius"/>
    </source>
</evidence>
<evidence type="ECO:0000259" key="10">
    <source>
        <dbReference type="PROSITE" id="PS50929"/>
    </source>
</evidence>
<evidence type="ECO:0000313" key="12">
    <source>
        <dbReference type="Proteomes" id="UP000244902"/>
    </source>
</evidence>
<protein>
    <submittedName>
        <fullName evidence="11">Multidrug ABC transporter ATP-binding protein</fullName>
    </submittedName>
</protein>
<feature type="transmembrane region" description="Helical" evidence="8">
    <location>
        <begin position="299"/>
        <end position="316"/>
    </location>
</feature>